<dbReference type="Proteomes" id="UP000614741">
    <property type="component" value="Unassembled WGS sequence"/>
</dbReference>
<organism evidence="2 3">
    <name type="scientific">Cellulomonas phragmiteti</name>
    <dbReference type="NCBI Taxonomy" id="478780"/>
    <lineage>
        <taxon>Bacteria</taxon>
        <taxon>Bacillati</taxon>
        <taxon>Actinomycetota</taxon>
        <taxon>Actinomycetes</taxon>
        <taxon>Micrococcales</taxon>
        <taxon>Cellulomonadaceae</taxon>
        <taxon>Cellulomonas</taxon>
    </lineage>
</organism>
<dbReference type="EMBL" id="BONP01000037">
    <property type="protein sequence ID" value="GIG41770.1"/>
    <property type="molecule type" value="Genomic_DNA"/>
</dbReference>
<keyword evidence="3" id="KW-1185">Reference proteome</keyword>
<dbReference type="Pfam" id="PF25148">
    <property type="entry name" value="DUF7824"/>
    <property type="match status" value="1"/>
</dbReference>
<evidence type="ECO:0000313" key="2">
    <source>
        <dbReference type="EMBL" id="GIG41770.1"/>
    </source>
</evidence>
<evidence type="ECO:0000259" key="1">
    <source>
        <dbReference type="Pfam" id="PF25148"/>
    </source>
</evidence>
<name>A0ABQ4DQY7_9CELL</name>
<dbReference type="InterPro" id="IPR056726">
    <property type="entry name" value="DUF7824"/>
</dbReference>
<protein>
    <recommendedName>
        <fullName evidence="1">DUF7824 domain-containing protein</fullName>
    </recommendedName>
</protein>
<feature type="domain" description="DUF7824" evidence="1">
    <location>
        <begin position="486"/>
        <end position="553"/>
    </location>
</feature>
<proteinExistence type="predicted"/>
<comment type="caution">
    <text evidence="2">The sequence shown here is derived from an EMBL/GenBank/DDBJ whole genome shotgun (WGS) entry which is preliminary data.</text>
</comment>
<sequence length="1104" mass="115502">MPPALAAAVEVFRELGWADAAPEDVEHLPLGTPEQQQVARAGLATGDWGEYGQLDARTYGWTSHVGVDEAVLALFAVRVGVDAARAVRVVRGAGIDDELLTRVLAERGPRFARALLGAAYRPVRRPWEHSTTALAGPVVRLVDLHDLPVPDDVEYLRDWVVYAAGTLTGESGDLYPSERGWAPPPVVARRLREHVRAAVTCGVPATGPLGTVLPAAVAQGLLDRDEAVGLALAALDAAQRPGDRKVWAQLLTGPLALTDAEVVAHADALVPVLAHGDAAVISAFAPALVAGVDDDTLADVLIVALPVRTRAVLRTLLTAAAARPRPHDATCDVVAPLVTPHASSPDRALARAAAALTAAWDLRADEPADLDDPDATPPDRWRATPPVWQVPWFEVGEVSGAALTAAAAVLTGRPDEGFDVEVDRFLALANALARTDRDAARTALGGVRATSAPGLASVAAWVAGTDGPWLDRPASHHRSATVHDPLAAREASVVQRLGEVPVLLSTPTWVDLRIDPADLVTRLRAYAASDAVASEADVLLAATRCDLTLATDAVVAALASLPVPVVLQSGAPAAFTAGPALATYLRDPVREPALVLGEWRQWTPEEAPLPASLARFPERLATDRWAPRADLAVFPTWGDAASTGVEGYPTPGTGLVLRQLARRATPLTPGLAVNLLGAQRGLHPRAAADGTAAVHEAWERGLLRPGAADVRLLDWTETSSNLAAFARVCAQLADEGLLSVVWPLLDDLLQVSLRASRLLAGTAEVAEAVRALLPDVRAAVAQGVAPASALDLPGTRALSARGGSSRAVVAARAVATDVPAPTVPAAAPPAAPPGRPFDEVWPAGAGTVPAVVDGAFLTVLPAPGSRMPPVLEVALPDGGTYHVAKSWFYDLEHEGQCQARSLSADASARTDAWLRWDTSTGRLVVSPHRNWRDGRDGPLPGGDVPPLTTSMVAALLLALCQDDPPTYYVESVLREGPVGSAAVAHAMRALVPSPHVSPARMARLVDTDPTTLPVLWPVLVESVRYAATLDGSPPRWLNRVLDVAVHHAATLREAAQRGLLPTDAAAWPGLGDLAATARSATVRRKAATLVEQLGTTPDARQPGP</sequence>
<dbReference type="RefSeq" id="WP_239069353.1">
    <property type="nucleotide sequence ID" value="NZ_BONP01000037.1"/>
</dbReference>
<accession>A0ABQ4DQY7</accession>
<gene>
    <name evidence="2" type="ORF">Cph01nite_35320</name>
</gene>
<reference evidence="2 3" key="1">
    <citation type="submission" date="2021-01" db="EMBL/GenBank/DDBJ databases">
        <title>Whole genome shotgun sequence of Cellulomonas phragmiteti NBRC 110785.</title>
        <authorList>
            <person name="Komaki H."/>
            <person name="Tamura T."/>
        </authorList>
    </citation>
    <scope>NUCLEOTIDE SEQUENCE [LARGE SCALE GENOMIC DNA]</scope>
    <source>
        <strain evidence="2 3">NBRC 110785</strain>
    </source>
</reference>
<evidence type="ECO:0000313" key="3">
    <source>
        <dbReference type="Proteomes" id="UP000614741"/>
    </source>
</evidence>